<name>A0A0G4IDC8_9ALVE</name>
<sequence length="143" mass="14991">MPCCNVLHRRGHWLANVDFVRNGMEKTSKKEFLSEIDNTAPTVVPGVHAGPALSTLMSAASVVKKDKKITEVTDEDEDETMGIRAGGAAAVAAGKAKSIVGGKIAGKRKAAAALSASSGQARGKKVNKDRLMKGFLDAEAEDK</sequence>
<evidence type="ECO:0000313" key="1">
    <source>
        <dbReference type="EMBL" id="CEM55213.1"/>
    </source>
</evidence>
<dbReference type="AlphaFoldDB" id="A0A0G4IDC8"/>
<accession>A0A0G4IDC8</accession>
<organism evidence="1">
    <name type="scientific">Chromera velia CCMP2878</name>
    <dbReference type="NCBI Taxonomy" id="1169474"/>
    <lineage>
        <taxon>Eukaryota</taxon>
        <taxon>Sar</taxon>
        <taxon>Alveolata</taxon>
        <taxon>Colpodellida</taxon>
        <taxon>Chromeraceae</taxon>
        <taxon>Chromera</taxon>
    </lineage>
</organism>
<protein>
    <submittedName>
        <fullName evidence="1">Uncharacterized protein</fullName>
    </submittedName>
</protein>
<reference evidence="1" key="1">
    <citation type="submission" date="2014-11" db="EMBL/GenBank/DDBJ databases">
        <authorList>
            <person name="Otto D Thomas"/>
            <person name="Naeem Raeece"/>
        </authorList>
    </citation>
    <scope>NUCLEOTIDE SEQUENCE</scope>
</reference>
<proteinExistence type="predicted"/>
<dbReference type="EMBL" id="CDMZ01005853">
    <property type="protein sequence ID" value="CEM55213.1"/>
    <property type="molecule type" value="Genomic_DNA"/>
</dbReference>
<gene>
    <name evidence="1" type="ORF">Cvel_13368</name>
</gene>
<dbReference type="VEuPathDB" id="CryptoDB:Cvel_13368"/>